<accession>A0ABQ2HWW1</accession>
<gene>
    <name evidence="4" type="ORF">GCM10009721_20090</name>
</gene>
<dbReference type="Pfam" id="PF11774">
    <property type="entry name" value="Lsr2"/>
    <property type="match status" value="1"/>
</dbReference>
<protein>
    <submittedName>
        <fullName evidence="4">Lsr2 family protein</fullName>
    </submittedName>
</protein>
<feature type="domain" description="Lsr2 dimerization" evidence="2">
    <location>
        <begin position="15"/>
        <end position="70"/>
    </location>
</feature>
<dbReference type="Proteomes" id="UP000623461">
    <property type="component" value="Unassembled WGS sequence"/>
</dbReference>
<feature type="domain" description="Lsr2 DNA-binding" evidence="3">
    <location>
        <begin position="93"/>
        <end position="126"/>
    </location>
</feature>
<dbReference type="InterPro" id="IPR036625">
    <property type="entry name" value="E3-bd_dom_sf"/>
</dbReference>
<evidence type="ECO:0000256" key="1">
    <source>
        <dbReference type="ARBA" id="ARBA00023125"/>
    </source>
</evidence>
<dbReference type="Gene3D" id="3.30.60.230">
    <property type="entry name" value="Lsr2, dimerization domain"/>
    <property type="match status" value="1"/>
</dbReference>
<evidence type="ECO:0000259" key="3">
    <source>
        <dbReference type="Pfam" id="PF23359"/>
    </source>
</evidence>
<comment type="caution">
    <text evidence="4">The sequence shown here is derived from an EMBL/GenBank/DDBJ whole genome shotgun (WGS) entry which is preliminary data.</text>
</comment>
<dbReference type="InterPro" id="IPR024412">
    <property type="entry name" value="Lsr2_dim_dom"/>
</dbReference>
<evidence type="ECO:0000313" key="4">
    <source>
        <dbReference type="EMBL" id="GGM93930.1"/>
    </source>
</evidence>
<sequence>MRGGRPAAHYAAAMRQTMVTLVDDLDGSDATETVSFGIDGIAFEIDLSAANAHDLRASLDSWVASARRAGEERRTEPGTLTRSLTVLPAVGESRNALIRAWAAENGHHAPARGRIPQAVVTAYKAAQR</sequence>
<evidence type="ECO:0000313" key="5">
    <source>
        <dbReference type="Proteomes" id="UP000623461"/>
    </source>
</evidence>
<dbReference type="EMBL" id="BMNZ01000003">
    <property type="protein sequence ID" value="GGM93930.1"/>
    <property type="molecule type" value="Genomic_DNA"/>
</dbReference>
<reference evidence="5" key="1">
    <citation type="journal article" date="2019" name="Int. J. Syst. Evol. Microbiol.">
        <title>The Global Catalogue of Microorganisms (GCM) 10K type strain sequencing project: providing services to taxonomists for standard genome sequencing and annotation.</title>
        <authorList>
            <consortium name="The Broad Institute Genomics Platform"/>
            <consortium name="The Broad Institute Genome Sequencing Center for Infectious Disease"/>
            <person name="Wu L."/>
            <person name="Ma J."/>
        </authorList>
    </citation>
    <scope>NUCLEOTIDE SEQUENCE [LARGE SCALE GENOMIC DNA]</scope>
    <source>
        <strain evidence="5">JCM 1365</strain>
    </source>
</reference>
<keyword evidence="1" id="KW-0238">DNA-binding</keyword>
<dbReference type="InterPro" id="IPR042261">
    <property type="entry name" value="Lsr2-like_dimerization"/>
</dbReference>
<dbReference type="InterPro" id="IPR055370">
    <property type="entry name" value="Lsr2_DNA-bd"/>
</dbReference>
<name>A0ABQ2HWW1_9MICO</name>
<organism evidence="4 5">
    <name type="scientific">Terrabacter tumescens</name>
    <dbReference type="NCBI Taxonomy" id="60443"/>
    <lineage>
        <taxon>Bacteria</taxon>
        <taxon>Bacillati</taxon>
        <taxon>Actinomycetota</taxon>
        <taxon>Actinomycetes</taxon>
        <taxon>Micrococcales</taxon>
        <taxon>Intrasporangiaceae</taxon>
        <taxon>Terrabacter</taxon>
    </lineage>
</organism>
<dbReference type="Gene3D" id="4.10.320.10">
    <property type="entry name" value="E3-binding domain"/>
    <property type="match status" value="1"/>
</dbReference>
<proteinExistence type="predicted"/>
<evidence type="ECO:0000259" key="2">
    <source>
        <dbReference type="Pfam" id="PF11774"/>
    </source>
</evidence>
<dbReference type="Pfam" id="PF23359">
    <property type="entry name" value="Lsr2_DNA-bd"/>
    <property type="match status" value="1"/>
</dbReference>
<keyword evidence="5" id="KW-1185">Reference proteome</keyword>